<dbReference type="GO" id="GO:0051707">
    <property type="term" value="P:response to other organism"/>
    <property type="evidence" value="ECO:0007669"/>
    <property type="project" value="UniProtKB-ARBA"/>
</dbReference>
<keyword evidence="3" id="KW-0611">Plant defense</keyword>
<dbReference type="PANTHER" id="PTHR11017:SF562">
    <property type="entry name" value="ADP-RIBOSYL CYCLASE_CYCLIC ADP-RIBOSE HYDROLASE"/>
    <property type="match status" value="1"/>
</dbReference>
<dbReference type="Gene3D" id="3.40.50.300">
    <property type="entry name" value="P-loop containing nucleotide triphosphate hydrolases"/>
    <property type="match status" value="1"/>
</dbReference>
<dbReference type="FunFam" id="3.40.50.10140:FF:000007">
    <property type="entry name" value="Disease resistance protein (TIR-NBS-LRR class)"/>
    <property type="match status" value="1"/>
</dbReference>
<keyword evidence="4" id="KW-0520">NAD</keyword>
<dbReference type="SUPFAM" id="SSF52200">
    <property type="entry name" value="Toll/Interleukin receptor TIR domain"/>
    <property type="match status" value="1"/>
</dbReference>
<dbReference type="InterPro" id="IPR000157">
    <property type="entry name" value="TIR_dom"/>
</dbReference>
<dbReference type="Gene3D" id="3.80.10.10">
    <property type="entry name" value="Ribonuclease Inhibitor"/>
    <property type="match status" value="2"/>
</dbReference>
<feature type="compositionally biased region" description="Basic and acidic residues" evidence="5">
    <location>
        <begin position="1116"/>
        <end position="1132"/>
    </location>
</feature>
<dbReference type="Pfam" id="PF23598">
    <property type="entry name" value="LRR_14"/>
    <property type="match status" value="1"/>
</dbReference>
<accession>A0A2N9IX82</accession>
<dbReference type="PROSITE" id="PS50104">
    <property type="entry name" value="TIR"/>
    <property type="match status" value="1"/>
</dbReference>
<dbReference type="InterPro" id="IPR001611">
    <property type="entry name" value="Leu-rich_rpt"/>
</dbReference>
<dbReference type="Pfam" id="PF00931">
    <property type="entry name" value="NB-ARC"/>
    <property type="match status" value="1"/>
</dbReference>
<dbReference type="InterPro" id="IPR003593">
    <property type="entry name" value="AAA+_ATPase"/>
</dbReference>
<dbReference type="PROSITE" id="PS51450">
    <property type="entry name" value="LRR"/>
    <property type="match status" value="1"/>
</dbReference>
<dbReference type="InterPro" id="IPR032675">
    <property type="entry name" value="LRR_dom_sf"/>
</dbReference>
<dbReference type="PANTHER" id="PTHR11017">
    <property type="entry name" value="LEUCINE-RICH REPEAT-CONTAINING PROTEIN"/>
    <property type="match status" value="1"/>
</dbReference>
<dbReference type="InterPro" id="IPR044974">
    <property type="entry name" value="Disease_R_plants"/>
</dbReference>
<dbReference type="InterPro" id="IPR003591">
    <property type="entry name" value="Leu-rich_rpt_typical-subtyp"/>
</dbReference>
<evidence type="ECO:0000313" key="7">
    <source>
        <dbReference type="EMBL" id="SPD28759.1"/>
    </source>
</evidence>
<name>A0A2N9IX82_FAGSY</name>
<proteinExistence type="predicted"/>
<dbReference type="Gene3D" id="1.10.8.430">
    <property type="entry name" value="Helical domain of apoptotic protease-activating factors"/>
    <property type="match status" value="1"/>
</dbReference>
<dbReference type="InterPro" id="IPR002182">
    <property type="entry name" value="NB-ARC"/>
</dbReference>
<feature type="domain" description="TIR" evidence="6">
    <location>
        <begin position="5"/>
        <end position="174"/>
    </location>
</feature>
<dbReference type="Pfam" id="PF01582">
    <property type="entry name" value="TIR"/>
    <property type="match status" value="1"/>
</dbReference>
<keyword evidence="2" id="KW-0677">Repeat</keyword>
<dbReference type="PRINTS" id="PR00364">
    <property type="entry name" value="DISEASERSIST"/>
</dbReference>
<evidence type="ECO:0000256" key="5">
    <source>
        <dbReference type="SAM" id="MobiDB-lite"/>
    </source>
</evidence>
<dbReference type="EMBL" id="OIVN01006244">
    <property type="protein sequence ID" value="SPD28759.1"/>
    <property type="molecule type" value="Genomic_DNA"/>
</dbReference>
<dbReference type="SMART" id="SM00382">
    <property type="entry name" value="AAA"/>
    <property type="match status" value="1"/>
</dbReference>
<dbReference type="SUPFAM" id="SSF52058">
    <property type="entry name" value="L domain-like"/>
    <property type="match status" value="1"/>
</dbReference>
<dbReference type="InterPro" id="IPR027417">
    <property type="entry name" value="P-loop_NTPase"/>
</dbReference>
<dbReference type="InterPro" id="IPR035897">
    <property type="entry name" value="Toll_tir_struct_dom_sf"/>
</dbReference>
<evidence type="ECO:0000256" key="1">
    <source>
        <dbReference type="ARBA" id="ARBA00022614"/>
    </source>
</evidence>
<dbReference type="GO" id="GO:0007165">
    <property type="term" value="P:signal transduction"/>
    <property type="evidence" value="ECO:0007669"/>
    <property type="project" value="InterPro"/>
</dbReference>
<evidence type="ECO:0000256" key="2">
    <source>
        <dbReference type="ARBA" id="ARBA00022737"/>
    </source>
</evidence>
<dbReference type="InterPro" id="IPR055414">
    <property type="entry name" value="LRR_R13L4/SHOC2-like"/>
</dbReference>
<feature type="region of interest" description="Disordered" evidence="5">
    <location>
        <begin position="1086"/>
        <end position="1132"/>
    </location>
</feature>
<evidence type="ECO:0000259" key="6">
    <source>
        <dbReference type="PROSITE" id="PS50104"/>
    </source>
</evidence>
<keyword evidence="1" id="KW-0433">Leucine-rich repeat</keyword>
<gene>
    <name evidence="7" type="ORF">FSB_LOCUS56641</name>
</gene>
<dbReference type="GO" id="GO:0006952">
    <property type="term" value="P:defense response"/>
    <property type="evidence" value="ECO:0007669"/>
    <property type="project" value="UniProtKB-KW"/>
</dbReference>
<dbReference type="GO" id="GO:0043531">
    <property type="term" value="F:ADP binding"/>
    <property type="evidence" value="ECO:0007669"/>
    <property type="project" value="InterPro"/>
</dbReference>
<dbReference type="InterPro" id="IPR058192">
    <property type="entry name" value="WHD_ROQ1-like"/>
</dbReference>
<dbReference type="Pfam" id="PF23282">
    <property type="entry name" value="WHD_ROQ1"/>
    <property type="match status" value="1"/>
</dbReference>
<dbReference type="Gene3D" id="3.40.50.10140">
    <property type="entry name" value="Toll/interleukin-1 receptor homology (TIR) domain"/>
    <property type="match status" value="1"/>
</dbReference>
<protein>
    <recommendedName>
        <fullName evidence="6">TIR domain-containing protein</fullName>
    </recommendedName>
</protein>
<dbReference type="AlphaFoldDB" id="A0A2N9IX82"/>
<reference evidence="7" key="1">
    <citation type="submission" date="2018-02" db="EMBL/GenBank/DDBJ databases">
        <authorList>
            <person name="Cohen D.B."/>
            <person name="Kent A.D."/>
        </authorList>
    </citation>
    <scope>NUCLEOTIDE SEQUENCE</scope>
</reference>
<dbReference type="SMART" id="SM00369">
    <property type="entry name" value="LRR_TYP"/>
    <property type="match status" value="2"/>
</dbReference>
<dbReference type="InterPro" id="IPR042197">
    <property type="entry name" value="Apaf_helical"/>
</dbReference>
<sequence length="1132" mass="128213">MSSSWNHDVFLSFRGEDTRKNFTDHLYKALDQAGIYTFPDDDELARGKEISTELLNAIQESRISIVVFSKGYASSSCCLDELVQIMHCKNTIDHTVYPVFYDVEPSDVRKQTGTFAEAFARHEERFTAEMERVHKWRAALTEAANLSGWDLQNVANGYESRFIEKIVEDVLNRKDRTPLNVAIHPIGIDSRVEEMKALLNLGKPDVSIVGIYGMGGVGKTTIAKAVYNKICDGFEGSCFLLNTKEISEQSSGLIDLQEQLLSDILKLKNLKIKFEDEGIKMIKERLCCKRVLVVLDDVDDLKQVHSLIGNSKWFGSGSRVIVTTRNEHLLTRLGVYRKYKVEALNFEESLQLFSWHAFKMAHPNEDYLELSIGVVEYVQGLPLALEVLGSFLLGRSISEWKSELKKLHKIPPHKIHKILRISFDSLDDDIVKNIFLDIACFFIGMDKEYVSKILNGCGFFPDIGISILIQRSLITINEVNELRMHDMIRDMGREIVREKSPCSDLGKRCRLWFHEDVLNVLNKHLGSETVEGLILNSNVLDVHLKTEAFVKMKNLRLLQINGVHLTGCFEHLSKELRWLCWHKCPLKFLPQNFQLENLVVLDMQHSNVKQVWKEIKVFNKLQVLNLSNSKSLTRSPNFSQVPHLEILILKGCSSLVEVHESVGYMERLVLLNLEGCENLRNLPRSISNLKSLETLNLSGCLKIDELPEELGNMTALSELLADKTSIKQLPFSFGLLKNLKTVSLSGCTRQSSKSWLSCFSSWISPKRSNAITLLPASFSGLCYLKSLNLSDNNLCEGGICIDLGSLSSLQELNLSRNNFRNLPHGIDRLPKLRSLMLDRCTSLQSISELPTSLEVLLADDCTSMERLSILSNKKSSSSFYLGNCRKLVEIQGLESLESLPTFYMEGCNNLANASRKNLLQCLFERDELHGIILPGSEVPNWFSHKRIGSSISFHVSTHSDSEIQGLLVWVVIATKKVAKEIFHSPSMKVAKEIFHSPSMMITNKTRDWTETCSPPITGILKFFEDHSVVCRFPLKIFKFEMESGDEIEVSIKGNDDIEVKKCGIHLLVNEPYVLVEYESMVQQVDSDTANARDGTMVRAKRGRDDKEAGPSNDWPNEEKLPKQSKMESEAQE</sequence>
<dbReference type="SMART" id="SM00255">
    <property type="entry name" value="TIR"/>
    <property type="match status" value="1"/>
</dbReference>
<dbReference type="SUPFAM" id="SSF52540">
    <property type="entry name" value="P-loop containing nucleoside triphosphate hydrolases"/>
    <property type="match status" value="1"/>
</dbReference>
<evidence type="ECO:0000256" key="4">
    <source>
        <dbReference type="ARBA" id="ARBA00023027"/>
    </source>
</evidence>
<organism evidence="7">
    <name type="scientific">Fagus sylvatica</name>
    <name type="common">Beechnut</name>
    <dbReference type="NCBI Taxonomy" id="28930"/>
    <lineage>
        <taxon>Eukaryota</taxon>
        <taxon>Viridiplantae</taxon>
        <taxon>Streptophyta</taxon>
        <taxon>Embryophyta</taxon>
        <taxon>Tracheophyta</taxon>
        <taxon>Spermatophyta</taxon>
        <taxon>Magnoliopsida</taxon>
        <taxon>eudicotyledons</taxon>
        <taxon>Gunneridae</taxon>
        <taxon>Pentapetalae</taxon>
        <taxon>rosids</taxon>
        <taxon>fabids</taxon>
        <taxon>Fagales</taxon>
        <taxon>Fagaceae</taxon>
        <taxon>Fagus</taxon>
    </lineage>
</organism>
<evidence type="ECO:0000256" key="3">
    <source>
        <dbReference type="ARBA" id="ARBA00022821"/>
    </source>
</evidence>